<dbReference type="RefSeq" id="WP_102246642.1">
    <property type="nucleotide sequence ID" value="NZ_CP025682.1"/>
</dbReference>
<evidence type="ECO:0000313" key="3">
    <source>
        <dbReference type="Proteomes" id="UP000242205"/>
    </source>
</evidence>
<feature type="transmembrane region" description="Helical" evidence="1">
    <location>
        <begin position="42"/>
        <end position="63"/>
    </location>
</feature>
<keyword evidence="1" id="KW-1133">Transmembrane helix</keyword>
<evidence type="ECO:0000313" key="2">
    <source>
        <dbReference type="EMBL" id="AUN94574.1"/>
    </source>
</evidence>
<dbReference type="Pfam" id="PF11174">
    <property type="entry name" value="DUF2970"/>
    <property type="match status" value="1"/>
</dbReference>
<sequence>MSNEKAGFWATIRAVLWGFIGIRRKSAYHDDAKSLDPKAVVVAGVFAGAVFVLSILAVVNWVLPD</sequence>
<dbReference type="KEGG" id="atw:C0099_06230"/>
<dbReference type="Proteomes" id="UP000242205">
    <property type="component" value="Chromosome"/>
</dbReference>
<dbReference type="EMBL" id="CP025682">
    <property type="protein sequence ID" value="AUN94574.1"/>
    <property type="molecule type" value="Genomic_DNA"/>
</dbReference>
<keyword evidence="1" id="KW-0812">Transmembrane</keyword>
<keyword evidence="3" id="KW-1185">Reference proteome</keyword>
<evidence type="ECO:0008006" key="4">
    <source>
        <dbReference type="Google" id="ProtNLM"/>
    </source>
</evidence>
<accession>A0A2I6S5P8</accession>
<keyword evidence="1" id="KW-0472">Membrane</keyword>
<protein>
    <recommendedName>
        <fullName evidence="4">DUF2970 domain-containing protein</fullName>
    </recommendedName>
</protein>
<reference evidence="2 3" key="1">
    <citation type="submission" date="2018-01" db="EMBL/GenBank/DDBJ databases">
        <authorList>
            <person name="Fu G.-Y."/>
        </authorList>
    </citation>
    <scope>NUCLEOTIDE SEQUENCE [LARGE SCALE GENOMIC DNA]</scope>
    <source>
        <strain evidence="2 3">SY39</strain>
    </source>
</reference>
<organism evidence="2 3">
    <name type="scientific">Pseudazoarcus pumilus</name>
    <dbReference type="NCBI Taxonomy" id="2067960"/>
    <lineage>
        <taxon>Bacteria</taxon>
        <taxon>Pseudomonadati</taxon>
        <taxon>Pseudomonadota</taxon>
        <taxon>Betaproteobacteria</taxon>
        <taxon>Rhodocyclales</taxon>
        <taxon>Zoogloeaceae</taxon>
        <taxon>Pseudazoarcus</taxon>
    </lineage>
</organism>
<dbReference type="AlphaFoldDB" id="A0A2I6S5P8"/>
<name>A0A2I6S5P8_9RHOO</name>
<dbReference type="OrthoDB" id="8657357at2"/>
<dbReference type="InterPro" id="IPR021344">
    <property type="entry name" value="DUF2970"/>
</dbReference>
<gene>
    <name evidence="2" type="ORF">C0099_06230</name>
</gene>
<proteinExistence type="predicted"/>
<evidence type="ECO:0000256" key="1">
    <source>
        <dbReference type="SAM" id="Phobius"/>
    </source>
</evidence>